<dbReference type="Proteomes" id="UP000198287">
    <property type="component" value="Unassembled WGS sequence"/>
</dbReference>
<keyword evidence="7" id="KW-1185">Reference proteome</keyword>
<dbReference type="GO" id="GO:0008270">
    <property type="term" value="F:zinc ion binding"/>
    <property type="evidence" value="ECO:0007669"/>
    <property type="project" value="UniProtKB-KW"/>
</dbReference>
<comment type="caution">
    <text evidence="6">The sequence shown here is derived from an EMBL/GenBank/DDBJ whole genome shotgun (WGS) entry which is preliminary data.</text>
</comment>
<keyword evidence="3" id="KW-0862">Zinc</keyword>
<keyword evidence="1" id="KW-0479">Metal-binding</keyword>
<dbReference type="InterPro" id="IPR000313">
    <property type="entry name" value="PWWP_dom"/>
</dbReference>
<dbReference type="PANTHER" id="PTHR46453:SF5">
    <property type="entry name" value="PROTEIN KINASE C-BINDING PROTEIN 1 ISOFORM X1"/>
    <property type="match status" value="1"/>
</dbReference>
<keyword evidence="6" id="KW-0808">Transferase</keyword>
<dbReference type="SUPFAM" id="SSF63748">
    <property type="entry name" value="Tudor/PWWP/MBT"/>
    <property type="match status" value="1"/>
</dbReference>
<dbReference type="EMBL" id="LNIX01000001">
    <property type="protein sequence ID" value="OXA61418.1"/>
    <property type="molecule type" value="Genomic_DNA"/>
</dbReference>
<dbReference type="Gene3D" id="2.30.30.140">
    <property type="match status" value="1"/>
</dbReference>
<dbReference type="CDD" id="cd05841">
    <property type="entry name" value="PWWP_BS69-like"/>
    <property type="match status" value="1"/>
</dbReference>
<protein>
    <submittedName>
        <fullName evidence="6">Protein kinase C-binding protein 1</fullName>
    </submittedName>
</protein>
<evidence type="ECO:0000256" key="3">
    <source>
        <dbReference type="ARBA" id="ARBA00022833"/>
    </source>
</evidence>
<gene>
    <name evidence="6" type="ORF">Fcan01_02828</name>
</gene>
<keyword evidence="6" id="KW-0418">Kinase</keyword>
<keyword evidence="2" id="KW-0863">Zinc-finger</keyword>
<dbReference type="SMART" id="SM00293">
    <property type="entry name" value="PWWP"/>
    <property type="match status" value="1"/>
</dbReference>
<evidence type="ECO:0000256" key="4">
    <source>
        <dbReference type="SAM" id="MobiDB-lite"/>
    </source>
</evidence>
<sequence length="388" mass="44241">MTSSPKAGPSFAVETTVKAEPSEEPTAGSSNIGHNNDVACFACHWEHLRSEKVDCGCKSCPTSFHKKCTNRRGYPEACFSEIKGILNLEKCQECVASSSTSLERWKYVSRCELSTILKTVCDRWIKWLKVKADKVDPHYSIILNASNYGHRVYQDFRSCRPQVVDMKTLENLVVQERFQTVEGFITQLKWLLHNSIVFNGRTARVTALTSEFLTMAFTDLNNVVWTCVDCQLQINVTPQDRSHDFFLLPCRTPHPVIWVKLDGYPWWPAKLIGTKNFDEDTVQVFFFGDYTKAYMKVKKCKSYSRQKIDSTKKFKNMGTKLNKAIKEADAYIAALAQNKHFGLQVVNETASALPNITTDFMKTLFPTMEEEVLKDMVNPFTPLFQVGI</sequence>
<organism evidence="6 7">
    <name type="scientific">Folsomia candida</name>
    <name type="common">Springtail</name>
    <dbReference type="NCBI Taxonomy" id="158441"/>
    <lineage>
        <taxon>Eukaryota</taxon>
        <taxon>Metazoa</taxon>
        <taxon>Ecdysozoa</taxon>
        <taxon>Arthropoda</taxon>
        <taxon>Hexapoda</taxon>
        <taxon>Collembola</taxon>
        <taxon>Entomobryomorpha</taxon>
        <taxon>Isotomoidea</taxon>
        <taxon>Isotomidae</taxon>
        <taxon>Proisotominae</taxon>
        <taxon>Folsomia</taxon>
    </lineage>
</organism>
<reference evidence="6 7" key="1">
    <citation type="submission" date="2015-12" db="EMBL/GenBank/DDBJ databases">
        <title>The genome of Folsomia candida.</title>
        <authorList>
            <person name="Faddeeva A."/>
            <person name="Derks M.F."/>
            <person name="Anvar Y."/>
            <person name="Smit S."/>
            <person name="Van Straalen N."/>
            <person name="Roelofs D."/>
        </authorList>
    </citation>
    <scope>NUCLEOTIDE SEQUENCE [LARGE SCALE GENOMIC DNA]</scope>
    <source>
        <strain evidence="6 7">VU population</strain>
        <tissue evidence="6">Whole body</tissue>
    </source>
</reference>
<feature type="domain" description="PWWP" evidence="5">
    <location>
        <begin position="253"/>
        <end position="306"/>
    </location>
</feature>
<proteinExistence type="predicted"/>
<dbReference type="Pfam" id="PF00855">
    <property type="entry name" value="PWWP"/>
    <property type="match status" value="1"/>
</dbReference>
<dbReference type="AlphaFoldDB" id="A0A226EW58"/>
<dbReference type="OrthoDB" id="298344at2759"/>
<accession>A0A226EW58</accession>
<name>A0A226EW58_FOLCA</name>
<dbReference type="STRING" id="158441.A0A226EW58"/>
<dbReference type="GO" id="GO:0016301">
    <property type="term" value="F:kinase activity"/>
    <property type="evidence" value="ECO:0007669"/>
    <property type="project" value="UniProtKB-KW"/>
</dbReference>
<evidence type="ECO:0000313" key="6">
    <source>
        <dbReference type="EMBL" id="OXA61418.1"/>
    </source>
</evidence>
<evidence type="ECO:0000313" key="7">
    <source>
        <dbReference type="Proteomes" id="UP000198287"/>
    </source>
</evidence>
<evidence type="ECO:0000259" key="5">
    <source>
        <dbReference type="PROSITE" id="PS50812"/>
    </source>
</evidence>
<evidence type="ECO:0000256" key="2">
    <source>
        <dbReference type="ARBA" id="ARBA00022771"/>
    </source>
</evidence>
<dbReference type="GO" id="GO:0005737">
    <property type="term" value="C:cytoplasm"/>
    <property type="evidence" value="ECO:0007669"/>
    <property type="project" value="TreeGrafter"/>
</dbReference>
<dbReference type="PANTHER" id="PTHR46453">
    <property type="entry name" value="PROTEIN KINASE C-BINDING PROTEIN 1"/>
    <property type="match status" value="1"/>
</dbReference>
<dbReference type="GO" id="GO:0003714">
    <property type="term" value="F:transcription corepressor activity"/>
    <property type="evidence" value="ECO:0007669"/>
    <property type="project" value="TreeGrafter"/>
</dbReference>
<dbReference type="GO" id="GO:0005634">
    <property type="term" value="C:nucleus"/>
    <property type="evidence" value="ECO:0007669"/>
    <property type="project" value="TreeGrafter"/>
</dbReference>
<dbReference type="PROSITE" id="PS50812">
    <property type="entry name" value="PWWP"/>
    <property type="match status" value="1"/>
</dbReference>
<feature type="region of interest" description="Disordered" evidence="4">
    <location>
        <begin position="1"/>
        <end position="30"/>
    </location>
</feature>
<evidence type="ECO:0000256" key="1">
    <source>
        <dbReference type="ARBA" id="ARBA00022723"/>
    </source>
</evidence>